<sequence length="466" mass="50180">MTCCRPSRRGLLRLMAAGVLLPAAGLARAGVGRAATEPMIATDLEIVTVTDVSVVVTWSTVSPDHVDAYGRPVGIDADTELRIGPADSVAVPVVTLFDATPTPYHYAEVHGLEPGRAYRVEAYSYGVRAVPSMVSTTLVGAPEAAGRFTTLVPPPGRLVRTVALSNDVHFGEEVSGLIAGGQPPGFSQDPGLPPYTEAMLDAMLDDLRRSDRGADHLLVAGDVTSEARSSESHSARARLDSWGGLGRDWFVSRGNHDRPHGGRDSWGEAFIPRQELQTYDLGGLRMLAVDTSAPEAAGGVIDPSQLAAVRDEFRSDKDRPTVVFGHHPVTFEAATTNIAGPGFVLERGAAGELQQLYAGAPGVFLHHSGHTHRNRRTRPDRDDVAVEFLEVGAVKEYPGGYSLLRIYDGGYMVNFYKTRTDLARRWSARTRGQYYGLFGDYAFGTFDDRNHVVVRDLSGLSAAAAR</sequence>
<evidence type="ECO:0000256" key="1">
    <source>
        <dbReference type="ARBA" id="ARBA00022723"/>
    </source>
</evidence>
<evidence type="ECO:0000256" key="2">
    <source>
        <dbReference type="ARBA" id="ARBA00022801"/>
    </source>
</evidence>
<comment type="similarity">
    <text evidence="4">Belongs to the cyclic nucleotide phosphodiesterase class-III family.</text>
</comment>
<comment type="caution">
    <text evidence="7">The sequence shown here is derived from an EMBL/GenBank/DDBJ whole genome shotgun (WGS) entry which is preliminary data.</text>
</comment>
<dbReference type="GO" id="GO:0016787">
    <property type="term" value="F:hydrolase activity"/>
    <property type="evidence" value="ECO:0007669"/>
    <property type="project" value="UniProtKB-KW"/>
</dbReference>
<keyword evidence="1" id="KW-0479">Metal-binding</keyword>
<proteinExistence type="inferred from homology"/>
<evidence type="ECO:0000256" key="3">
    <source>
        <dbReference type="ARBA" id="ARBA00023004"/>
    </source>
</evidence>
<dbReference type="SUPFAM" id="SSF56300">
    <property type="entry name" value="Metallo-dependent phosphatases"/>
    <property type="match status" value="1"/>
</dbReference>
<keyword evidence="8" id="KW-1185">Reference proteome</keyword>
<dbReference type="InterPro" id="IPR050884">
    <property type="entry name" value="CNP_phosphodiesterase-III"/>
</dbReference>
<dbReference type="PANTHER" id="PTHR42988:SF2">
    <property type="entry name" value="CYCLIC NUCLEOTIDE PHOSPHODIESTERASE CBUA0032-RELATED"/>
    <property type="match status" value="1"/>
</dbReference>
<dbReference type="InterPro" id="IPR004843">
    <property type="entry name" value="Calcineurin-like_PHP"/>
</dbReference>
<dbReference type="AlphaFoldDB" id="A0A848KPU4"/>
<dbReference type="Proteomes" id="UP000535543">
    <property type="component" value="Unassembled WGS sequence"/>
</dbReference>
<gene>
    <name evidence="7" type="ORF">FGL95_28355</name>
</gene>
<dbReference type="InterPro" id="IPR029052">
    <property type="entry name" value="Metallo-depent_PP-like"/>
</dbReference>
<feature type="signal peptide" evidence="5">
    <location>
        <begin position="1"/>
        <end position="29"/>
    </location>
</feature>
<dbReference type="InterPro" id="IPR006311">
    <property type="entry name" value="TAT_signal"/>
</dbReference>
<dbReference type="PROSITE" id="PS51318">
    <property type="entry name" value="TAT"/>
    <property type="match status" value="1"/>
</dbReference>
<protein>
    <submittedName>
        <fullName evidence="7">Metallophosphoesterase</fullName>
    </submittedName>
</protein>
<evidence type="ECO:0000313" key="7">
    <source>
        <dbReference type="EMBL" id="NMN98954.1"/>
    </source>
</evidence>
<dbReference type="Gene3D" id="3.60.21.10">
    <property type="match status" value="1"/>
</dbReference>
<reference evidence="7 8" key="1">
    <citation type="submission" date="2019-05" db="EMBL/GenBank/DDBJ databases">
        <authorList>
            <person name="Lee S.D."/>
        </authorList>
    </citation>
    <scope>NUCLEOTIDE SEQUENCE [LARGE SCALE GENOMIC DNA]</scope>
    <source>
        <strain evidence="7 8">YC2-7</strain>
    </source>
</reference>
<evidence type="ECO:0000256" key="4">
    <source>
        <dbReference type="ARBA" id="ARBA00025742"/>
    </source>
</evidence>
<dbReference type="EMBL" id="VCQU01000013">
    <property type="protein sequence ID" value="NMN98954.1"/>
    <property type="molecule type" value="Genomic_DNA"/>
</dbReference>
<accession>A0A848KPU4</accession>
<name>A0A848KPU4_9NOCA</name>
<evidence type="ECO:0000259" key="6">
    <source>
        <dbReference type="Pfam" id="PF00149"/>
    </source>
</evidence>
<keyword evidence="3" id="KW-0408">Iron</keyword>
<dbReference type="Pfam" id="PF00149">
    <property type="entry name" value="Metallophos"/>
    <property type="match status" value="1"/>
</dbReference>
<feature type="domain" description="Calcineurin-like phosphoesterase" evidence="6">
    <location>
        <begin position="162"/>
        <end position="373"/>
    </location>
</feature>
<evidence type="ECO:0000313" key="8">
    <source>
        <dbReference type="Proteomes" id="UP000535543"/>
    </source>
</evidence>
<dbReference type="GO" id="GO:0046872">
    <property type="term" value="F:metal ion binding"/>
    <property type="evidence" value="ECO:0007669"/>
    <property type="project" value="UniProtKB-KW"/>
</dbReference>
<reference evidence="7 8" key="2">
    <citation type="submission" date="2020-06" db="EMBL/GenBank/DDBJ databases">
        <title>Antribacter stalactiti gen. nov., sp. nov., a new member of the family Nacardiaceae isolated from a cave.</title>
        <authorList>
            <person name="Kim I.S."/>
        </authorList>
    </citation>
    <scope>NUCLEOTIDE SEQUENCE [LARGE SCALE GENOMIC DNA]</scope>
    <source>
        <strain evidence="7 8">YC2-7</strain>
    </source>
</reference>
<keyword evidence="5" id="KW-0732">Signal</keyword>
<keyword evidence="2" id="KW-0378">Hydrolase</keyword>
<feature type="chain" id="PRO_5039172487" evidence="5">
    <location>
        <begin position="30"/>
        <end position="466"/>
    </location>
</feature>
<organism evidence="7 8">
    <name type="scientific">Antrihabitans stalactiti</name>
    <dbReference type="NCBI Taxonomy" id="2584121"/>
    <lineage>
        <taxon>Bacteria</taxon>
        <taxon>Bacillati</taxon>
        <taxon>Actinomycetota</taxon>
        <taxon>Actinomycetes</taxon>
        <taxon>Mycobacteriales</taxon>
        <taxon>Nocardiaceae</taxon>
        <taxon>Antrihabitans</taxon>
    </lineage>
</organism>
<evidence type="ECO:0000256" key="5">
    <source>
        <dbReference type="SAM" id="SignalP"/>
    </source>
</evidence>
<dbReference type="PANTHER" id="PTHR42988">
    <property type="entry name" value="PHOSPHOHYDROLASE"/>
    <property type="match status" value="1"/>
</dbReference>
<dbReference type="RefSeq" id="WP_169593759.1">
    <property type="nucleotide sequence ID" value="NZ_VCQU01000013.1"/>
</dbReference>